<protein>
    <submittedName>
        <fullName evidence="4">Response regulator</fullName>
    </submittedName>
</protein>
<reference evidence="4 5" key="1">
    <citation type="submission" date="2020-02" db="EMBL/GenBank/DDBJ databases">
        <title>Ideonella bacterium strain TBM-1.</title>
        <authorList>
            <person name="Chen W.-M."/>
        </authorList>
    </citation>
    <scope>NUCLEOTIDE SEQUENCE [LARGE SCALE GENOMIC DNA]</scope>
    <source>
        <strain evidence="4 5">TBM-1</strain>
    </source>
</reference>
<dbReference type="Pfam" id="PF00072">
    <property type="entry name" value="Response_reg"/>
    <property type="match status" value="1"/>
</dbReference>
<evidence type="ECO:0000313" key="5">
    <source>
        <dbReference type="Proteomes" id="UP000484255"/>
    </source>
</evidence>
<evidence type="ECO:0000259" key="3">
    <source>
        <dbReference type="PROSITE" id="PS50110"/>
    </source>
</evidence>
<accession>A0A7C9PGF2</accession>
<dbReference type="SUPFAM" id="SSF52172">
    <property type="entry name" value="CheY-like"/>
    <property type="match status" value="1"/>
</dbReference>
<dbReference type="EMBL" id="JAAGOH010000008">
    <property type="protein sequence ID" value="NDY91256.1"/>
    <property type="molecule type" value="Genomic_DNA"/>
</dbReference>
<evidence type="ECO:0000256" key="1">
    <source>
        <dbReference type="ARBA" id="ARBA00022553"/>
    </source>
</evidence>
<evidence type="ECO:0000313" key="4">
    <source>
        <dbReference type="EMBL" id="NDY91256.1"/>
    </source>
</evidence>
<dbReference type="CDD" id="cd17574">
    <property type="entry name" value="REC_OmpR"/>
    <property type="match status" value="1"/>
</dbReference>
<proteinExistence type="predicted"/>
<organism evidence="4 5">
    <name type="scientific">Ideonella livida</name>
    <dbReference type="NCBI Taxonomy" id="2707176"/>
    <lineage>
        <taxon>Bacteria</taxon>
        <taxon>Pseudomonadati</taxon>
        <taxon>Pseudomonadota</taxon>
        <taxon>Betaproteobacteria</taxon>
        <taxon>Burkholderiales</taxon>
        <taxon>Sphaerotilaceae</taxon>
        <taxon>Ideonella</taxon>
    </lineage>
</organism>
<dbReference type="InterPro" id="IPR050595">
    <property type="entry name" value="Bact_response_regulator"/>
</dbReference>
<name>A0A7C9PGF2_9BURK</name>
<feature type="domain" description="Response regulatory" evidence="3">
    <location>
        <begin position="8"/>
        <end position="123"/>
    </location>
</feature>
<feature type="modified residue" description="4-aspartylphosphate" evidence="2">
    <location>
        <position position="56"/>
    </location>
</feature>
<dbReference type="PROSITE" id="PS50110">
    <property type="entry name" value="RESPONSE_REGULATORY"/>
    <property type="match status" value="1"/>
</dbReference>
<dbReference type="PANTHER" id="PTHR44591:SF3">
    <property type="entry name" value="RESPONSE REGULATORY DOMAIN-CONTAINING PROTEIN"/>
    <property type="match status" value="1"/>
</dbReference>
<dbReference type="SMART" id="SM00448">
    <property type="entry name" value="REC"/>
    <property type="match status" value="1"/>
</dbReference>
<comment type="caution">
    <text evidence="4">The sequence shown here is derived from an EMBL/GenBank/DDBJ whole genome shotgun (WGS) entry which is preliminary data.</text>
</comment>
<dbReference type="RefSeq" id="WP_163457111.1">
    <property type="nucleotide sequence ID" value="NZ_JAAGOH010000008.1"/>
</dbReference>
<dbReference type="InterPro" id="IPR011006">
    <property type="entry name" value="CheY-like_superfamily"/>
</dbReference>
<keyword evidence="1 2" id="KW-0597">Phosphoprotein</keyword>
<gene>
    <name evidence="4" type="ORF">G3A44_08635</name>
</gene>
<keyword evidence="5" id="KW-1185">Reference proteome</keyword>
<dbReference type="GO" id="GO:0000160">
    <property type="term" value="P:phosphorelay signal transduction system"/>
    <property type="evidence" value="ECO:0007669"/>
    <property type="project" value="InterPro"/>
</dbReference>
<dbReference type="PANTHER" id="PTHR44591">
    <property type="entry name" value="STRESS RESPONSE REGULATOR PROTEIN 1"/>
    <property type="match status" value="1"/>
</dbReference>
<dbReference type="AlphaFoldDB" id="A0A7C9PGF2"/>
<dbReference type="Proteomes" id="UP000484255">
    <property type="component" value="Unassembled WGS sequence"/>
</dbReference>
<dbReference type="Gene3D" id="3.40.50.2300">
    <property type="match status" value="1"/>
</dbReference>
<evidence type="ECO:0000256" key="2">
    <source>
        <dbReference type="PROSITE-ProRule" id="PRU00169"/>
    </source>
</evidence>
<dbReference type="InterPro" id="IPR001789">
    <property type="entry name" value="Sig_transdc_resp-reg_receiver"/>
</dbReference>
<sequence length="386" mass="42694">MSAENRTRILVVDDDDLVRMMLQGTLEARHDVEGTPDGESALALIESQPWDLVILDVEMPGLDGYETCRRLRATPAGQELPVIFHSARTQIEERLKGYEAGGDDFLVKPFEPSELQVKIEKVLGQRLRQKDMAGQLDDMMNAVLSSADMVGEAGVVLDFQRQMAQCDDLRSLAVAILESLGRFGLDGCVRLSATGLQISLNAKGECSALENSILDHLQVMREGPRIRPLGPHTGFGYGQVLVFVRGLLMNRPDTMDRQESERMGRHIDNVALLVEGAMTRLSALEAQWARSQLASTQELVQLTRDALTDISARNHTQRLQVLGVFERLSSHVENAFLSLGLTAGQEDHLSEIIAEHRGKVMEILDASQVVERELGQVIQRLSPNPA</sequence>